<dbReference type="Proteomes" id="UP000001075">
    <property type="component" value="Unassembled WGS sequence"/>
</dbReference>
<gene>
    <name evidence="2" type="ORF">I79_025899</name>
</gene>
<evidence type="ECO:0000313" key="3">
    <source>
        <dbReference type="Proteomes" id="UP000001075"/>
    </source>
</evidence>
<comment type="similarity">
    <text evidence="1">Belongs to the CTAG/PCC1 family.</text>
</comment>
<evidence type="ECO:0000313" key="2">
    <source>
        <dbReference type="EMBL" id="EGV91426.1"/>
    </source>
</evidence>
<reference evidence="3" key="1">
    <citation type="journal article" date="2011" name="Nat. Biotechnol.">
        <title>The genomic sequence of the Chinese hamster ovary (CHO)-K1 cell line.</title>
        <authorList>
            <person name="Xu X."/>
            <person name="Nagarajan H."/>
            <person name="Lewis N.E."/>
            <person name="Pan S."/>
            <person name="Cai Z."/>
            <person name="Liu X."/>
            <person name="Chen W."/>
            <person name="Xie M."/>
            <person name="Wang W."/>
            <person name="Hammond S."/>
            <person name="Andersen M.R."/>
            <person name="Neff N."/>
            <person name="Passarelli B."/>
            <person name="Koh W."/>
            <person name="Fan H.C."/>
            <person name="Wang J."/>
            <person name="Gui Y."/>
            <person name="Lee K.H."/>
            <person name="Betenbaugh M.J."/>
            <person name="Quake S.R."/>
            <person name="Famili I."/>
            <person name="Palsson B.O."/>
            <person name="Wang J."/>
        </authorList>
    </citation>
    <scope>NUCLEOTIDE SEQUENCE [LARGE SCALE GENOMIC DNA]</scope>
    <source>
        <strain evidence="3">CHO K1 cell line</strain>
    </source>
</reference>
<accession>G3IPI8</accession>
<evidence type="ECO:0000256" key="1">
    <source>
        <dbReference type="ARBA" id="ARBA00007073"/>
    </source>
</evidence>
<proteinExistence type="inferred from homology"/>
<dbReference type="InterPro" id="IPR015419">
    <property type="entry name" value="CTAG/Pcc1"/>
</dbReference>
<sequence length="75" mass="8465">MDAEMARLYLSREEESLEGAVHRELRVTGSDLIIRVTSENSSVLHSSVSSLLSQLSTVVTALRFFVPEFFKPHQE</sequence>
<dbReference type="Gene3D" id="3.30.310.50">
    <property type="entry name" value="Alpha-D-phosphohexomutase, C-terminal domain"/>
    <property type="match status" value="1"/>
</dbReference>
<organism evidence="2 3">
    <name type="scientific">Cricetulus griseus</name>
    <name type="common">Chinese hamster</name>
    <name type="synonym">Cricetulus barabensis griseus</name>
    <dbReference type="NCBI Taxonomy" id="10029"/>
    <lineage>
        <taxon>Eukaryota</taxon>
        <taxon>Metazoa</taxon>
        <taxon>Chordata</taxon>
        <taxon>Craniata</taxon>
        <taxon>Vertebrata</taxon>
        <taxon>Euteleostomi</taxon>
        <taxon>Mammalia</taxon>
        <taxon>Eutheria</taxon>
        <taxon>Euarchontoglires</taxon>
        <taxon>Glires</taxon>
        <taxon>Rodentia</taxon>
        <taxon>Myomorpha</taxon>
        <taxon>Muroidea</taxon>
        <taxon>Cricetidae</taxon>
        <taxon>Cricetinae</taxon>
        <taxon>Cricetulus</taxon>
    </lineage>
</organism>
<dbReference type="EMBL" id="JH011797">
    <property type="protein sequence ID" value="EGV91426.1"/>
    <property type="molecule type" value="Genomic_DNA"/>
</dbReference>
<protein>
    <submittedName>
        <fullName evidence="2">Uncharacterized protein</fullName>
    </submittedName>
</protein>
<dbReference type="InParanoid" id="G3IPI8"/>
<name>G3IPI8_CRIGR</name>
<dbReference type="AlphaFoldDB" id="G3IPI8"/>
<dbReference type="Pfam" id="PF09341">
    <property type="entry name" value="Pcc1"/>
    <property type="match status" value="1"/>
</dbReference>